<sequence>MPPRVSAGPPAPTPPGAHASPGQVVRWVFDVLNTHHAAPLRDVLSAGSRTRLPIGTYRGVEDILGFWDGVLAALPDLTMTMQAMAEQDDTVFVRWTLTGTHTGADLAGVAPSGARIDLDGVDHATVRDGVVVANFVIFDQVQVARQLGLAPGEGSRLDVALRRGAGLLTRLRH</sequence>
<dbReference type="InterPro" id="IPR009959">
    <property type="entry name" value="Cyclase_SnoaL-like"/>
</dbReference>
<comment type="caution">
    <text evidence="2">The sequence shown here is derived from an EMBL/GenBank/DDBJ whole genome shotgun (WGS) entry which is preliminary data.</text>
</comment>
<accession>A0ABS8P4J6</accession>
<keyword evidence="3" id="KW-1185">Reference proteome</keyword>
<dbReference type="Gene3D" id="3.10.450.50">
    <property type="match status" value="1"/>
</dbReference>
<feature type="region of interest" description="Disordered" evidence="1">
    <location>
        <begin position="1"/>
        <end position="20"/>
    </location>
</feature>
<dbReference type="SUPFAM" id="SSF54427">
    <property type="entry name" value="NTF2-like"/>
    <property type="match status" value="1"/>
</dbReference>
<feature type="compositionally biased region" description="Pro residues" evidence="1">
    <location>
        <begin position="1"/>
        <end position="15"/>
    </location>
</feature>
<organism evidence="2 3">
    <name type="scientific">Actinomycetospora endophytica</name>
    <dbReference type="NCBI Taxonomy" id="2291215"/>
    <lineage>
        <taxon>Bacteria</taxon>
        <taxon>Bacillati</taxon>
        <taxon>Actinomycetota</taxon>
        <taxon>Actinomycetes</taxon>
        <taxon>Pseudonocardiales</taxon>
        <taxon>Pseudonocardiaceae</taxon>
        <taxon>Actinomycetospora</taxon>
    </lineage>
</organism>
<dbReference type="PANTHER" id="PTHR38436:SF1">
    <property type="entry name" value="ESTER CYCLASE"/>
    <property type="match status" value="1"/>
</dbReference>
<evidence type="ECO:0000313" key="2">
    <source>
        <dbReference type="EMBL" id="MCD2193186.1"/>
    </source>
</evidence>
<dbReference type="Proteomes" id="UP001199469">
    <property type="component" value="Unassembled WGS sequence"/>
</dbReference>
<evidence type="ECO:0000256" key="1">
    <source>
        <dbReference type="SAM" id="MobiDB-lite"/>
    </source>
</evidence>
<dbReference type="Pfam" id="PF07366">
    <property type="entry name" value="SnoaL"/>
    <property type="match status" value="1"/>
</dbReference>
<reference evidence="2 3" key="1">
    <citation type="submission" date="2021-11" db="EMBL/GenBank/DDBJ databases">
        <title>Draft genome sequence of Actinomycetospora sp. SF1 isolated from the rhizosphere soil.</title>
        <authorList>
            <person name="Duangmal K."/>
            <person name="Chantavorakit T."/>
        </authorList>
    </citation>
    <scope>NUCLEOTIDE SEQUENCE [LARGE SCALE GENOMIC DNA]</scope>
    <source>
        <strain evidence="2 3">TBRC 5722</strain>
    </source>
</reference>
<dbReference type="RefSeq" id="WP_230730945.1">
    <property type="nucleotide sequence ID" value="NZ_JAJNDB010000001.1"/>
</dbReference>
<gene>
    <name evidence="2" type="ORF">LQ327_07275</name>
</gene>
<proteinExistence type="predicted"/>
<dbReference type="InterPro" id="IPR032710">
    <property type="entry name" value="NTF2-like_dom_sf"/>
</dbReference>
<dbReference type="EMBL" id="JAJNDB010000001">
    <property type="protein sequence ID" value="MCD2193186.1"/>
    <property type="molecule type" value="Genomic_DNA"/>
</dbReference>
<dbReference type="PANTHER" id="PTHR38436">
    <property type="entry name" value="POLYKETIDE CYCLASE SNOAL-LIKE DOMAIN"/>
    <property type="match status" value="1"/>
</dbReference>
<evidence type="ECO:0000313" key="3">
    <source>
        <dbReference type="Proteomes" id="UP001199469"/>
    </source>
</evidence>
<protein>
    <submittedName>
        <fullName evidence="2">Ester cyclase</fullName>
    </submittedName>
</protein>
<name>A0ABS8P4J6_9PSEU</name>